<comment type="caution">
    <text evidence="2">The sequence shown here is derived from an EMBL/GenBank/DDBJ whole genome shotgun (WGS) entry which is preliminary data.</text>
</comment>
<keyword evidence="1" id="KW-1133">Transmembrane helix</keyword>
<reference evidence="2 3" key="1">
    <citation type="submission" date="2018-11" db="EMBL/GenBank/DDBJ databases">
        <authorList>
            <person name="Zhou Z."/>
            <person name="Wang G."/>
        </authorList>
    </citation>
    <scope>NUCLEOTIDE SEQUENCE [LARGE SCALE GENOMIC DNA]</scope>
    <source>
        <strain evidence="2 3">KCTC42998</strain>
    </source>
</reference>
<name>A0A3P1CB44_9BACT</name>
<dbReference type="RefSeq" id="WP_124910495.1">
    <property type="nucleotide sequence ID" value="NZ_RQJP01000007.1"/>
</dbReference>
<protein>
    <recommendedName>
        <fullName evidence="4">T9SS C-terminal target domain-containing protein</fullName>
    </recommendedName>
</protein>
<dbReference type="AlphaFoldDB" id="A0A3P1CB44"/>
<dbReference type="Gene3D" id="2.60.40.10">
    <property type="entry name" value="Immunoglobulins"/>
    <property type="match status" value="1"/>
</dbReference>
<feature type="transmembrane region" description="Helical" evidence="1">
    <location>
        <begin position="12"/>
        <end position="31"/>
    </location>
</feature>
<keyword evidence="1" id="KW-0472">Membrane</keyword>
<evidence type="ECO:0008006" key="4">
    <source>
        <dbReference type="Google" id="ProtNLM"/>
    </source>
</evidence>
<keyword evidence="3" id="KW-1185">Reference proteome</keyword>
<dbReference type="SUPFAM" id="SSF50998">
    <property type="entry name" value="Quinoprotein alcohol dehydrogenase-like"/>
    <property type="match status" value="1"/>
</dbReference>
<evidence type="ECO:0000256" key="1">
    <source>
        <dbReference type="SAM" id="Phobius"/>
    </source>
</evidence>
<dbReference type="InterPro" id="IPR013783">
    <property type="entry name" value="Ig-like_fold"/>
</dbReference>
<organism evidence="2 3">
    <name type="scientific">Larkinella knui</name>
    <dbReference type="NCBI Taxonomy" id="2025310"/>
    <lineage>
        <taxon>Bacteria</taxon>
        <taxon>Pseudomonadati</taxon>
        <taxon>Bacteroidota</taxon>
        <taxon>Cytophagia</taxon>
        <taxon>Cytophagales</taxon>
        <taxon>Spirosomataceae</taxon>
        <taxon>Larkinella</taxon>
    </lineage>
</organism>
<gene>
    <name evidence="2" type="ORF">EHT87_30165</name>
</gene>
<proteinExistence type="predicted"/>
<dbReference type="EMBL" id="RQJP01000007">
    <property type="protein sequence ID" value="RRB10485.1"/>
    <property type="molecule type" value="Genomic_DNA"/>
</dbReference>
<evidence type="ECO:0000313" key="2">
    <source>
        <dbReference type="EMBL" id="RRB10485.1"/>
    </source>
</evidence>
<keyword evidence="1" id="KW-0812">Transmembrane</keyword>
<dbReference type="InterPro" id="IPR011047">
    <property type="entry name" value="Quinoprotein_ADH-like_sf"/>
</dbReference>
<sequence>MKTRITFWKNCNYRGILGLNSVVVTMVFWLGSLTVSPAQLLDWQKTFGGTNLDYGRAIKPTSDGGYVVAGETKSNNGNVSGNHGDNDAWVVRLNAFGNIVWQKAIGGTGYDFTNAIIPTPDKGFVVAASTFSNNGDVSGNHGESDFWVVKLNSTGGIVWQKALGGTGIEYARAITTTTDGGFVVIGETLSNDGDVSGNHGGGDIWVVRLNSTGGIVWQKTIGGSGSEGATAITATVDGGFVVTGQTSSNDGDVSGNHGGQSDAWVVKLSGSGNVVWQKALGGSSTQADIALAITLTADNGLMVAGTTTSDDGDVLGNHGKQDAWVVQLNDQGKLIWQKTLGGTGDDIANAITTTADGGFLVAGSTNSNDGDVSGFQGGILDFWVIKLTRLGQLSWQKCLGGTDEESVFSIALASDGGYAMAGYTGSTNGNVTGNHGERDFWVVKLREPLQVLPPYFNCNTGQITFRTSGGNNTPITFTAPGITRATTADKVGTVEPGLRSDPKVIPITAIQNGQPVTYNFDLRAACTTLRPPFIPQLLQPIPPQVMTQGQTLAGRGLVLSSFIVDPTPYMSNYATYASEWAFQVEGLPPGLRLTSTTLEYSPLATIQGTPTSVGQFTVTFRASTGQFRNRPILTTFSITVFPAGLLTLQPPWYDCGSGAFHFNSSGGDGSLIEYMAAGITPWTTNPDQFVDFALRTASDVQPFTLRARQHGVTVTTQWNLKTACGRARFGSGEPGSSGLQVRLMGNPLVGTSAEVEIRGAEGEWVQLQVTNLQGQVLHHKRIQQAEAVEQQRVPIGSGPGQYLLEVATQKERKVLKVLKP</sequence>
<accession>A0A3P1CB44</accession>
<dbReference type="OrthoDB" id="1523346at2"/>
<dbReference type="Proteomes" id="UP000274271">
    <property type="component" value="Unassembled WGS sequence"/>
</dbReference>
<dbReference type="PANTHER" id="PTHR42754:SF1">
    <property type="entry name" value="LIPOPROTEIN"/>
    <property type="match status" value="1"/>
</dbReference>
<evidence type="ECO:0000313" key="3">
    <source>
        <dbReference type="Proteomes" id="UP000274271"/>
    </source>
</evidence>
<dbReference type="PANTHER" id="PTHR42754">
    <property type="entry name" value="ENDOGLUCANASE"/>
    <property type="match status" value="1"/>
</dbReference>